<gene>
    <name evidence="1" type="ORF">RCO7_09611</name>
</gene>
<reference evidence="2" key="1">
    <citation type="submission" date="2016-03" db="EMBL/GenBank/DDBJ databases">
        <authorList>
            <person name="Ploux O."/>
        </authorList>
    </citation>
    <scope>NUCLEOTIDE SEQUENCE [LARGE SCALE GENOMIC DNA]</scope>
    <source>
        <strain evidence="2">UK7</strain>
    </source>
</reference>
<dbReference type="AlphaFoldDB" id="A0A1E1LBV6"/>
<dbReference type="InParanoid" id="A0A1E1LBV6"/>
<organism evidence="1 2">
    <name type="scientific">Rhynchosporium graminicola</name>
    <dbReference type="NCBI Taxonomy" id="2792576"/>
    <lineage>
        <taxon>Eukaryota</taxon>
        <taxon>Fungi</taxon>
        <taxon>Dikarya</taxon>
        <taxon>Ascomycota</taxon>
        <taxon>Pezizomycotina</taxon>
        <taxon>Leotiomycetes</taxon>
        <taxon>Helotiales</taxon>
        <taxon>Ploettnerulaceae</taxon>
        <taxon>Rhynchosporium</taxon>
    </lineage>
</organism>
<proteinExistence type="predicted"/>
<evidence type="ECO:0000313" key="2">
    <source>
        <dbReference type="Proteomes" id="UP000178129"/>
    </source>
</evidence>
<dbReference type="EMBL" id="FJUW01000045">
    <property type="protein sequence ID" value="CZT08006.1"/>
    <property type="molecule type" value="Genomic_DNA"/>
</dbReference>
<accession>A0A1E1LBV6</accession>
<keyword evidence="2" id="KW-1185">Reference proteome</keyword>
<name>A0A1E1LBV6_9HELO</name>
<evidence type="ECO:0000313" key="1">
    <source>
        <dbReference type="EMBL" id="CZT08006.1"/>
    </source>
</evidence>
<dbReference type="Proteomes" id="UP000178129">
    <property type="component" value="Unassembled WGS sequence"/>
</dbReference>
<dbReference type="STRING" id="914237.A0A1E1LBV6"/>
<comment type="caution">
    <text evidence="1">The sequence shown here is derived from an EMBL/GenBank/DDBJ whole genome shotgun (WGS) entry which is preliminary data.</text>
</comment>
<sequence length="150" mass="16483">MPPVKDRPALSSAPVLPRLLKIKISESLQRLPWISNTLANAGISFSLILRSAATLVFEGLAGIAKGGGLTGASILGVSVDIIWPTITKTYHILTFLHQWIAVFEPLKNNAKFIHLDRIQKKANITLEVQLKDTLVDKARLSAQDEMVFDD</sequence>
<protein>
    <submittedName>
        <fullName evidence="1">Uncharacterized protein</fullName>
    </submittedName>
</protein>